<sequence length="87" mass="9416">MGEVLLYSILFLSGRQIPSLLGDMAYQLCNSANRCLGETEPALEGGHNKGPDLRRHGPSLIQTTLLGGGGVCLLKTIRSIVYLKYLL</sequence>
<evidence type="ECO:0000313" key="1">
    <source>
        <dbReference type="EMBL" id="RGV48719.1"/>
    </source>
</evidence>
<dbReference type="EMBL" id="QRZH01000023">
    <property type="protein sequence ID" value="RGV48719.1"/>
    <property type="molecule type" value="Genomic_DNA"/>
</dbReference>
<name>A0A412XUH0_BACFG</name>
<organism evidence="1 2">
    <name type="scientific">Bacteroides fragilis</name>
    <dbReference type="NCBI Taxonomy" id="817"/>
    <lineage>
        <taxon>Bacteria</taxon>
        <taxon>Pseudomonadati</taxon>
        <taxon>Bacteroidota</taxon>
        <taxon>Bacteroidia</taxon>
        <taxon>Bacteroidales</taxon>
        <taxon>Bacteroidaceae</taxon>
        <taxon>Bacteroides</taxon>
    </lineage>
</organism>
<evidence type="ECO:0000313" key="2">
    <source>
        <dbReference type="Proteomes" id="UP000286270"/>
    </source>
</evidence>
<comment type="caution">
    <text evidence="1">The sequence shown here is derived from an EMBL/GenBank/DDBJ whole genome shotgun (WGS) entry which is preliminary data.</text>
</comment>
<reference evidence="1 2" key="1">
    <citation type="submission" date="2018-08" db="EMBL/GenBank/DDBJ databases">
        <title>A genome reference for cultivated species of the human gut microbiota.</title>
        <authorList>
            <person name="Zou Y."/>
            <person name="Xue W."/>
            <person name="Luo G."/>
        </authorList>
    </citation>
    <scope>NUCLEOTIDE SEQUENCE [LARGE SCALE GENOMIC DNA]</scope>
    <source>
        <strain evidence="1 2">AF14-26</strain>
    </source>
</reference>
<accession>A0A412XUH0</accession>
<proteinExistence type="predicted"/>
<protein>
    <submittedName>
        <fullName evidence="1">Uncharacterized protein</fullName>
    </submittedName>
</protein>
<dbReference type="Proteomes" id="UP000286270">
    <property type="component" value="Unassembled WGS sequence"/>
</dbReference>
<gene>
    <name evidence="1" type="ORF">DWW08_20200</name>
</gene>
<dbReference type="AlphaFoldDB" id="A0A412XUH0"/>